<feature type="domain" description="DUF7670" evidence="2">
    <location>
        <begin position="6"/>
        <end position="116"/>
    </location>
</feature>
<dbReference type="InterPro" id="IPR056087">
    <property type="entry name" value="DUF7670"/>
</dbReference>
<dbReference type="Pfam" id="PF24709">
    <property type="entry name" value="DUF7670"/>
    <property type="match status" value="1"/>
</dbReference>
<evidence type="ECO:0000313" key="3">
    <source>
        <dbReference type="EMBL" id="OHA51211.1"/>
    </source>
</evidence>
<evidence type="ECO:0000256" key="1">
    <source>
        <dbReference type="SAM" id="Phobius"/>
    </source>
</evidence>
<keyword evidence="1" id="KW-1133">Transmembrane helix</keyword>
<sequence>MSNSLLIKIVYWLPRVLSVAFVLFLSLFALDVFDYYRGWEVVAALFMHLLPSFVLLAVIAVAWRFELVGTVVFISAAFGYIWLVGFDRHWTWYAFISGPAFLLGMLYFISWAAKKKYIK</sequence>
<feature type="transmembrane region" description="Helical" evidence="1">
    <location>
        <begin position="67"/>
        <end position="86"/>
    </location>
</feature>
<proteinExistence type="predicted"/>
<keyword evidence="1" id="KW-0812">Transmembrane</keyword>
<name>A0A1G2PUE7_9BACT</name>
<dbReference type="AlphaFoldDB" id="A0A1G2PUE7"/>
<dbReference type="Proteomes" id="UP000176951">
    <property type="component" value="Unassembled WGS sequence"/>
</dbReference>
<dbReference type="EMBL" id="MHSW01000025">
    <property type="protein sequence ID" value="OHA51211.1"/>
    <property type="molecule type" value="Genomic_DNA"/>
</dbReference>
<feature type="transmembrane region" description="Helical" evidence="1">
    <location>
        <begin position="42"/>
        <end position="62"/>
    </location>
</feature>
<evidence type="ECO:0000259" key="2">
    <source>
        <dbReference type="Pfam" id="PF24709"/>
    </source>
</evidence>
<feature type="transmembrane region" description="Helical" evidence="1">
    <location>
        <begin position="92"/>
        <end position="113"/>
    </location>
</feature>
<protein>
    <recommendedName>
        <fullName evidence="2">DUF7670 domain-containing protein</fullName>
    </recommendedName>
</protein>
<keyword evidence="1" id="KW-0472">Membrane</keyword>
<gene>
    <name evidence="3" type="ORF">A3A97_02800</name>
</gene>
<organism evidence="3 4">
    <name type="scientific">Candidatus Terrybacteria bacterium RIFCSPLOWO2_01_FULL_40_23</name>
    <dbReference type="NCBI Taxonomy" id="1802366"/>
    <lineage>
        <taxon>Bacteria</taxon>
        <taxon>Candidatus Terryibacteriota</taxon>
    </lineage>
</organism>
<comment type="caution">
    <text evidence="3">The sequence shown here is derived from an EMBL/GenBank/DDBJ whole genome shotgun (WGS) entry which is preliminary data.</text>
</comment>
<evidence type="ECO:0000313" key="4">
    <source>
        <dbReference type="Proteomes" id="UP000176951"/>
    </source>
</evidence>
<reference evidence="3 4" key="1">
    <citation type="journal article" date="2016" name="Nat. Commun.">
        <title>Thousands of microbial genomes shed light on interconnected biogeochemical processes in an aquifer system.</title>
        <authorList>
            <person name="Anantharaman K."/>
            <person name="Brown C.T."/>
            <person name="Hug L.A."/>
            <person name="Sharon I."/>
            <person name="Castelle C.J."/>
            <person name="Probst A.J."/>
            <person name="Thomas B.C."/>
            <person name="Singh A."/>
            <person name="Wilkins M.J."/>
            <person name="Karaoz U."/>
            <person name="Brodie E.L."/>
            <person name="Williams K.H."/>
            <person name="Hubbard S.S."/>
            <person name="Banfield J.F."/>
        </authorList>
    </citation>
    <scope>NUCLEOTIDE SEQUENCE [LARGE SCALE GENOMIC DNA]</scope>
</reference>
<accession>A0A1G2PUE7</accession>
<feature type="transmembrane region" description="Helical" evidence="1">
    <location>
        <begin position="12"/>
        <end position="30"/>
    </location>
</feature>